<keyword evidence="1 4" id="KW-0808">Transferase</keyword>
<evidence type="ECO:0000256" key="2">
    <source>
        <dbReference type="ARBA" id="ARBA00023315"/>
    </source>
</evidence>
<reference evidence="4 5" key="1">
    <citation type="submission" date="2020-06" db="EMBL/GenBank/DDBJ databases">
        <title>Description of novel acetic acid bacteria.</title>
        <authorList>
            <person name="Sombolestani A."/>
        </authorList>
    </citation>
    <scope>NUCLEOTIDE SEQUENCE [LARGE SCALE GENOMIC DNA]</scope>
    <source>
        <strain evidence="4 5">LMG 31431</strain>
    </source>
</reference>
<dbReference type="Pfam" id="PF00583">
    <property type="entry name" value="Acetyltransf_1"/>
    <property type="match status" value="1"/>
</dbReference>
<dbReference type="InterPro" id="IPR016181">
    <property type="entry name" value="Acyl_CoA_acyltransferase"/>
</dbReference>
<dbReference type="GO" id="GO:0016747">
    <property type="term" value="F:acyltransferase activity, transferring groups other than amino-acyl groups"/>
    <property type="evidence" value="ECO:0007669"/>
    <property type="project" value="InterPro"/>
</dbReference>
<accession>A0A7Y7IZT0</accession>
<evidence type="ECO:0000259" key="3">
    <source>
        <dbReference type="PROSITE" id="PS51186"/>
    </source>
</evidence>
<dbReference type="CDD" id="cd04301">
    <property type="entry name" value="NAT_SF"/>
    <property type="match status" value="1"/>
</dbReference>
<evidence type="ECO:0000313" key="5">
    <source>
        <dbReference type="Proteomes" id="UP000534870"/>
    </source>
</evidence>
<dbReference type="AlphaFoldDB" id="A0A7Y7IZT0"/>
<dbReference type="Gene3D" id="3.40.630.30">
    <property type="match status" value="1"/>
</dbReference>
<dbReference type="InterPro" id="IPR050832">
    <property type="entry name" value="Bact_Acetyltransf"/>
</dbReference>
<name>A0A7Y7IZT0_9PROT</name>
<evidence type="ECO:0000256" key="1">
    <source>
        <dbReference type="ARBA" id="ARBA00022679"/>
    </source>
</evidence>
<sequence>MPDMRIARIALTDCLPIRRAVLWPGRTAEECLVPGDADALHYGAFADGVLAGCGSFFPVDDRTVRLRKCAVLPECQGQGIGSALLRRAFADLRPLGFTGITLDARLTAVAFYRRFGLAPRGAPFVKSGLRYVVMEGTLPEGIDRAG</sequence>
<dbReference type="PANTHER" id="PTHR43877">
    <property type="entry name" value="AMINOALKYLPHOSPHONATE N-ACETYLTRANSFERASE-RELATED-RELATED"/>
    <property type="match status" value="1"/>
</dbReference>
<organism evidence="4 5">
    <name type="scientific">Nguyenibacter vanlangensis</name>
    <dbReference type="NCBI Taxonomy" id="1216886"/>
    <lineage>
        <taxon>Bacteria</taxon>
        <taxon>Pseudomonadati</taxon>
        <taxon>Pseudomonadota</taxon>
        <taxon>Alphaproteobacteria</taxon>
        <taxon>Acetobacterales</taxon>
        <taxon>Acetobacteraceae</taxon>
        <taxon>Nguyenibacter</taxon>
    </lineage>
</organism>
<proteinExistence type="predicted"/>
<evidence type="ECO:0000313" key="4">
    <source>
        <dbReference type="EMBL" id="NVN13292.1"/>
    </source>
</evidence>
<protein>
    <submittedName>
        <fullName evidence="4">GNAT family N-acetyltransferase</fullName>
    </submittedName>
</protein>
<dbReference type="EMBL" id="JABXXP010000836">
    <property type="protein sequence ID" value="NVN13292.1"/>
    <property type="molecule type" value="Genomic_DNA"/>
</dbReference>
<gene>
    <name evidence="4" type="ORF">HUK84_19495</name>
</gene>
<dbReference type="InterPro" id="IPR000182">
    <property type="entry name" value="GNAT_dom"/>
</dbReference>
<feature type="domain" description="N-acetyltransferase" evidence="3">
    <location>
        <begin position="2"/>
        <end position="139"/>
    </location>
</feature>
<dbReference type="Proteomes" id="UP000534870">
    <property type="component" value="Unassembled WGS sequence"/>
</dbReference>
<dbReference type="PROSITE" id="PS51186">
    <property type="entry name" value="GNAT"/>
    <property type="match status" value="1"/>
</dbReference>
<comment type="caution">
    <text evidence="4">The sequence shown here is derived from an EMBL/GenBank/DDBJ whole genome shotgun (WGS) entry which is preliminary data.</text>
</comment>
<keyword evidence="2" id="KW-0012">Acyltransferase</keyword>
<dbReference type="RefSeq" id="WP_176641686.1">
    <property type="nucleotide sequence ID" value="NZ_JABXXP010000836.1"/>
</dbReference>
<dbReference type="SUPFAM" id="SSF55729">
    <property type="entry name" value="Acyl-CoA N-acyltransferases (Nat)"/>
    <property type="match status" value="1"/>
</dbReference>